<dbReference type="AlphaFoldDB" id="U7QHI8"/>
<accession>U7QHI8</accession>
<gene>
    <name evidence="2" type="ORF">M595_3535</name>
</gene>
<comment type="caution">
    <text evidence="2">The sequence shown here is derived from an EMBL/GenBank/DDBJ whole genome shotgun (WGS) entry which is preliminary data.</text>
</comment>
<protein>
    <submittedName>
        <fullName evidence="2">Uncharacterized protein</fullName>
    </submittedName>
</protein>
<dbReference type="EMBL" id="AUZM01000035">
    <property type="protein sequence ID" value="ERT06540.1"/>
    <property type="molecule type" value="Genomic_DNA"/>
</dbReference>
<evidence type="ECO:0000313" key="2">
    <source>
        <dbReference type="EMBL" id="ERT06540.1"/>
    </source>
</evidence>
<organism evidence="2 3">
    <name type="scientific">Lyngbya aestuarii BL J</name>
    <dbReference type="NCBI Taxonomy" id="1348334"/>
    <lineage>
        <taxon>Bacteria</taxon>
        <taxon>Bacillati</taxon>
        <taxon>Cyanobacteriota</taxon>
        <taxon>Cyanophyceae</taxon>
        <taxon>Oscillatoriophycideae</taxon>
        <taxon>Oscillatoriales</taxon>
        <taxon>Microcoleaceae</taxon>
        <taxon>Lyngbya</taxon>
    </lineage>
</organism>
<proteinExistence type="predicted"/>
<reference evidence="2 3" key="1">
    <citation type="journal article" date="2013" name="Front. Microbiol.">
        <title>Comparative genomic analyses of the cyanobacterium, Lyngbya aestuarii BL J, a powerful hydrogen producer.</title>
        <authorList>
            <person name="Kothari A."/>
            <person name="Vaughn M."/>
            <person name="Garcia-Pichel F."/>
        </authorList>
    </citation>
    <scope>NUCLEOTIDE SEQUENCE [LARGE SCALE GENOMIC DNA]</scope>
    <source>
        <strain evidence="2 3">BL J</strain>
    </source>
</reference>
<sequence length="44" mass="4824">MIEQKSDNHNGEEKGTDRLGANGFRPQNYSTSHSAHPEARGGEI</sequence>
<feature type="compositionally biased region" description="Basic and acidic residues" evidence="1">
    <location>
        <begin position="35"/>
        <end position="44"/>
    </location>
</feature>
<feature type="compositionally biased region" description="Basic and acidic residues" evidence="1">
    <location>
        <begin position="1"/>
        <end position="17"/>
    </location>
</feature>
<evidence type="ECO:0000256" key="1">
    <source>
        <dbReference type="SAM" id="MobiDB-lite"/>
    </source>
</evidence>
<evidence type="ECO:0000313" key="3">
    <source>
        <dbReference type="Proteomes" id="UP000017127"/>
    </source>
</evidence>
<feature type="compositionally biased region" description="Polar residues" evidence="1">
    <location>
        <begin position="25"/>
        <end position="34"/>
    </location>
</feature>
<keyword evidence="3" id="KW-1185">Reference proteome</keyword>
<dbReference type="Proteomes" id="UP000017127">
    <property type="component" value="Unassembled WGS sequence"/>
</dbReference>
<name>U7QHI8_9CYAN</name>
<feature type="region of interest" description="Disordered" evidence="1">
    <location>
        <begin position="1"/>
        <end position="44"/>
    </location>
</feature>